<keyword evidence="3" id="KW-1185">Reference proteome</keyword>
<protein>
    <submittedName>
        <fullName evidence="2">Uncharacterized protein</fullName>
    </submittedName>
</protein>
<comment type="caution">
    <text evidence="2">The sequence shown here is derived from an EMBL/GenBank/DDBJ whole genome shotgun (WGS) entry which is preliminary data.</text>
</comment>
<feature type="coiled-coil region" evidence="1">
    <location>
        <begin position="4"/>
        <end position="59"/>
    </location>
</feature>
<name>A0A254TJD6_9BURK</name>
<dbReference type="EMBL" id="LSTO01000001">
    <property type="protein sequence ID" value="OWW22317.1"/>
    <property type="molecule type" value="Genomic_DNA"/>
</dbReference>
<evidence type="ECO:0000313" key="2">
    <source>
        <dbReference type="EMBL" id="OWW22317.1"/>
    </source>
</evidence>
<dbReference type="RefSeq" id="WP_088709144.1">
    <property type="nucleotide sequence ID" value="NZ_LSTO01000001.1"/>
</dbReference>
<evidence type="ECO:0000256" key="1">
    <source>
        <dbReference type="SAM" id="Coils"/>
    </source>
</evidence>
<sequence length="110" mass="12668">MMQANELQQRLDHVESTVHEAAQRCQSAQAVPMDIKNCMQELDQRIGQARNMMQSAQDEQQMRQCVDDLEQLGDRAKDACEHSQGNIDDELKNAIMQAHRELSDLKHQLH</sequence>
<dbReference type="Proteomes" id="UP000197535">
    <property type="component" value="Unassembled WGS sequence"/>
</dbReference>
<dbReference type="AlphaFoldDB" id="A0A254TJD6"/>
<accession>A0A254TJD6</accession>
<keyword evidence="1" id="KW-0175">Coiled coil</keyword>
<proteinExistence type="predicted"/>
<organism evidence="2 3">
    <name type="scientific">Noviherbaspirillum denitrificans</name>
    <dbReference type="NCBI Taxonomy" id="1968433"/>
    <lineage>
        <taxon>Bacteria</taxon>
        <taxon>Pseudomonadati</taxon>
        <taxon>Pseudomonadota</taxon>
        <taxon>Betaproteobacteria</taxon>
        <taxon>Burkholderiales</taxon>
        <taxon>Oxalobacteraceae</taxon>
        <taxon>Noviherbaspirillum</taxon>
    </lineage>
</organism>
<dbReference type="OrthoDB" id="8926298at2"/>
<evidence type="ECO:0000313" key="3">
    <source>
        <dbReference type="Proteomes" id="UP000197535"/>
    </source>
</evidence>
<reference evidence="2 3" key="1">
    <citation type="submission" date="2016-02" db="EMBL/GenBank/DDBJ databases">
        <authorList>
            <person name="Wen L."/>
            <person name="He K."/>
            <person name="Yang H."/>
        </authorList>
    </citation>
    <scope>NUCLEOTIDE SEQUENCE [LARGE SCALE GENOMIC DNA]</scope>
    <source>
        <strain evidence="2 3">TSA40</strain>
    </source>
</reference>
<gene>
    <name evidence="2" type="ORF">AYR66_25300</name>
</gene>